<proteinExistence type="predicted"/>
<protein>
    <submittedName>
        <fullName evidence="2">Uncharacterized protein</fullName>
    </submittedName>
</protein>
<dbReference type="EMBL" id="QFQP01000041">
    <property type="protein sequence ID" value="PZR05997.1"/>
    <property type="molecule type" value="Genomic_DNA"/>
</dbReference>
<comment type="caution">
    <text evidence="2">The sequence shown here is derived from an EMBL/GenBank/DDBJ whole genome shotgun (WGS) entry which is preliminary data.</text>
</comment>
<sequence>MNQTHGNHWHATWYDASKHGSAWERVKEAMKRDWEQTKKDFKVGGTELNQDVTDTVKQAVGKEPIPPRSEPNWETVSPAYEYGYTARQQFGSKYNDWNDSLENDLRSEWEQGNKDMSWAEYKAFVRRGYDYKS</sequence>
<gene>
    <name evidence="2" type="ORF">DI536_31530</name>
</gene>
<feature type="region of interest" description="Disordered" evidence="1">
    <location>
        <begin position="45"/>
        <end position="74"/>
    </location>
</feature>
<dbReference type="AlphaFoldDB" id="A0A2W5SWA3"/>
<organism evidence="2 3">
    <name type="scientific">Archangium gephyra</name>
    <dbReference type="NCBI Taxonomy" id="48"/>
    <lineage>
        <taxon>Bacteria</taxon>
        <taxon>Pseudomonadati</taxon>
        <taxon>Myxococcota</taxon>
        <taxon>Myxococcia</taxon>
        <taxon>Myxococcales</taxon>
        <taxon>Cystobacterineae</taxon>
        <taxon>Archangiaceae</taxon>
        <taxon>Archangium</taxon>
    </lineage>
</organism>
<reference evidence="2 3" key="1">
    <citation type="submission" date="2017-08" db="EMBL/GenBank/DDBJ databases">
        <title>Infants hospitalized years apart are colonized by the same room-sourced microbial strains.</title>
        <authorList>
            <person name="Brooks B."/>
            <person name="Olm M.R."/>
            <person name="Firek B.A."/>
            <person name="Baker R."/>
            <person name="Thomas B.C."/>
            <person name="Morowitz M.J."/>
            <person name="Banfield J.F."/>
        </authorList>
    </citation>
    <scope>NUCLEOTIDE SEQUENCE [LARGE SCALE GENOMIC DNA]</scope>
    <source>
        <strain evidence="2">S2_003_000_R2_14</strain>
    </source>
</reference>
<feature type="compositionally biased region" description="Polar residues" evidence="1">
    <location>
        <begin position="47"/>
        <end position="56"/>
    </location>
</feature>
<accession>A0A2W5SWA3</accession>
<dbReference type="Proteomes" id="UP000249061">
    <property type="component" value="Unassembled WGS sequence"/>
</dbReference>
<name>A0A2W5SWA3_9BACT</name>
<evidence type="ECO:0000256" key="1">
    <source>
        <dbReference type="SAM" id="MobiDB-lite"/>
    </source>
</evidence>
<evidence type="ECO:0000313" key="2">
    <source>
        <dbReference type="EMBL" id="PZR05997.1"/>
    </source>
</evidence>
<evidence type="ECO:0000313" key="3">
    <source>
        <dbReference type="Proteomes" id="UP000249061"/>
    </source>
</evidence>